<organism evidence="2 3">
    <name type="scientific">Planosporangium thailandense</name>
    <dbReference type="NCBI Taxonomy" id="765197"/>
    <lineage>
        <taxon>Bacteria</taxon>
        <taxon>Bacillati</taxon>
        <taxon>Actinomycetota</taxon>
        <taxon>Actinomycetes</taxon>
        <taxon>Micromonosporales</taxon>
        <taxon>Micromonosporaceae</taxon>
        <taxon>Planosporangium</taxon>
    </lineage>
</organism>
<dbReference type="InterPro" id="IPR050469">
    <property type="entry name" value="Diguanylate_Cyclase"/>
</dbReference>
<proteinExistence type="predicted"/>
<keyword evidence="3" id="KW-1185">Reference proteome</keyword>
<dbReference type="InterPro" id="IPR043128">
    <property type="entry name" value="Rev_trsase/Diguanyl_cyclase"/>
</dbReference>
<dbReference type="InterPro" id="IPR011990">
    <property type="entry name" value="TPR-like_helical_dom_sf"/>
</dbReference>
<dbReference type="Pfam" id="PF13424">
    <property type="entry name" value="TPR_12"/>
    <property type="match status" value="1"/>
</dbReference>
<dbReference type="Gene3D" id="3.30.70.270">
    <property type="match status" value="1"/>
</dbReference>
<dbReference type="SMART" id="SM00267">
    <property type="entry name" value="GGDEF"/>
    <property type="match status" value="1"/>
</dbReference>
<evidence type="ECO:0000313" key="2">
    <source>
        <dbReference type="EMBL" id="NJC70611.1"/>
    </source>
</evidence>
<dbReference type="NCBIfam" id="TIGR00254">
    <property type="entry name" value="GGDEF"/>
    <property type="match status" value="1"/>
</dbReference>
<gene>
    <name evidence="2" type="ORF">HC031_12930</name>
</gene>
<sequence length="526" mass="57694">MDALDDLSAATPGAEARLVAALEAMETAPSTDWRAIAAPAERAERLAVELGRPDLRIRARLLRADVFSLEGDQAESGRIAHEAHAWATEHGHAYLLARSHRQLSLFFYRVGDVADALAHAVQCVAHTGEEAAPAVRARHLSTLAVMLDGNGSLDEARRRFQEALDIATAVGDARLSLQILNNMAYTAYSYQRLDEARELVERMRALQDRHGVPLAATDLDTIARVEMTHGRYAEAEATLRPILDGVAEHLLDEGKVLAECLLTVAEAQRLRGDLRAAQATLDRAVGVCEERGLASLRARVRDEQSQLYAAMGRYREAYEEYRVFHADALALQSAQREARARILQAVFETEEARRDSIRFREMARRDALTGLYNRRFVDEQLTPLLADAAEQRTPISVALIDLDHFKRINDTLSHAAGDAVLQQIATLLGQAATDDGVAARLGGEEFLLILPGAGSDDAVRRCEQLRRTIRAHHWQPITGDIPVTASIGVTTVEDGRGTPSALLAQADHNLYAAKRTGRDQVVADAT</sequence>
<dbReference type="Pfam" id="PF00990">
    <property type="entry name" value="GGDEF"/>
    <property type="match status" value="1"/>
</dbReference>
<dbReference type="PANTHER" id="PTHR45138">
    <property type="entry name" value="REGULATORY COMPONENTS OF SENSORY TRANSDUCTION SYSTEM"/>
    <property type="match status" value="1"/>
</dbReference>
<dbReference type="CDD" id="cd01949">
    <property type="entry name" value="GGDEF"/>
    <property type="match status" value="1"/>
</dbReference>
<dbReference type="InterPro" id="IPR000160">
    <property type="entry name" value="GGDEF_dom"/>
</dbReference>
<dbReference type="PANTHER" id="PTHR45138:SF9">
    <property type="entry name" value="DIGUANYLATE CYCLASE DGCM-RELATED"/>
    <property type="match status" value="1"/>
</dbReference>
<dbReference type="EMBL" id="JAATVY010000007">
    <property type="protein sequence ID" value="NJC70611.1"/>
    <property type="molecule type" value="Genomic_DNA"/>
</dbReference>
<protein>
    <submittedName>
        <fullName evidence="2">Diguanylate cyclase</fullName>
    </submittedName>
</protein>
<accession>A0ABX0XX60</accession>
<name>A0ABX0XX60_9ACTN</name>
<evidence type="ECO:0000259" key="1">
    <source>
        <dbReference type="PROSITE" id="PS50887"/>
    </source>
</evidence>
<feature type="domain" description="GGDEF" evidence="1">
    <location>
        <begin position="393"/>
        <end position="526"/>
    </location>
</feature>
<dbReference type="Gene3D" id="1.25.40.10">
    <property type="entry name" value="Tetratricopeptide repeat domain"/>
    <property type="match status" value="1"/>
</dbReference>
<comment type="caution">
    <text evidence="2">The sequence shown here is derived from an EMBL/GenBank/DDBJ whole genome shotgun (WGS) entry which is preliminary data.</text>
</comment>
<dbReference type="SUPFAM" id="SSF55073">
    <property type="entry name" value="Nucleotide cyclase"/>
    <property type="match status" value="1"/>
</dbReference>
<dbReference type="PROSITE" id="PS50887">
    <property type="entry name" value="GGDEF"/>
    <property type="match status" value="1"/>
</dbReference>
<dbReference type="InterPro" id="IPR029787">
    <property type="entry name" value="Nucleotide_cyclase"/>
</dbReference>
<evidence type="ECO:0000313" key="3">
    <source>
        <dbReference type="Proteomes" id="UP000722989"/>
    </source>
</evidence>
<dbReference type="RefSeq" id="WP_167925513.1">
    <property type="nucleotide sequence ID" value="NZ_JAATVY010000007.1"/>
</dbReference>
<dbReference type="Proteomes" id="UP000722989">
    <property type="component" value="Unassembled WGS sequence"/>
</dbReference>
<dbReference type="SUPFAM" id="SSF48452">
    <property type="entry name" value="TPR-like"/>
    <property type="match status" value="2"/>
</dbReference>
<reference evidence="2 3" key="1">
    <citation type="submission" date="2020-03" db="EMBL/GenBank/DDBJ databases">
        <title>WGS of the type strain of Planosporangium spp.</title>
        <authorList>
            <person name="Thawai C."/>
        </authorList>
    </citation>
    <scope>NUCLEOTIDE SEQUENCE [LARGE SCALE GENOMIC DNA]</scope>
    <source>
        <strain evidence="2 3">TBRC 5610</strain>
    </source>
</reference>